<accession>A0A0B1TE65</accession>
<dbReference type="InterPro" id="IPR019149">
    <property type="entry name" value="ABHD18"/>
</dbReference>
<evidence type="ECO:0008006" key="3">
    <source>
        <dbReference type="Google" id="ProtNLM"/>
    </source>
</evidence>
<sequence>MKHKAEVMSRRKAEESWKSLKINMIVEKEQITRGVRVLDGRFRSPHAMLYPNQMPGCLQWAKFRAYLPVMQRKGVCIHLAGTGDHTYVRRELGFAKGLLEDGIGSILIMNPFYADRKPPSQFRSSLENVSDLFVMGAALISECNYLIHWAKSEGYGPMGISGVSMGGFMASLAASNVREPIVVVPCMSWTTAGPAFTEGALRQAINYERLQQLVEDRSYLEELRKIPNQNWVDEMYEKQDRNGLGLAYNMMCILMDEFTNLFNYPVPMDTSLCTAIVAEKDAYVVRSRGPDFRVRFPATNFSHNLLLLDFNIFLSKVALPDSLKQNCRKFQFWRITCTTNPVVHKR</sequence>
<proteinExistence type="predicted"/>
<dbReference type="Pfam" id="PF09752">
    <property type="entry name" value="ABHD18"/>
    <property type="match status" value="1"/>
</dbReference>
<keyword evidence="2" id="KW-1185">Reference proteome</keyword>
<dbReference type="SUPFAM" id="SSF53474">
    <property type="entry name" value="alpha/beta-Hydrolases"/>
    <property type="match status" value="1"/>
</dbReference>
<dbReference type="Proteomes" id="UP000053660">
    <property type="component" value="Unassembled WGS sequence"/>
</dbReference>
<protein>
    <recommendedName>
        <fullName evidence="3">Abhydrolase domain-containing 18</fullName>
    </recommendedName>
</protein>
<dbReference type="EMBL" id="KN549923">
    <property type="protein sequence ID" value="KHJ95559.1"/>
    <property type="molecule type" value="Genomic_DNA"/>
</dbReference>
<evidence type="ECO:0000313" key="2">
    <source>
        <dbReference type="Proteomes" id="UP000053660"/>
    </source>
</evidence>
<dbReference type="InterPro" id="IPR029058">
    <property type="entry name" value="AB_hydrolase_fold"/>
</dbReference>
<gene>
    <name evidence="1" type="ORF">OESDEN_04496</name>
</gene>
<name>A0A0B1TE65_OESDE</name>
<dbReference type="PANTHER" id="PTHR13617">
    <property type="entry name" value="PROTEIN ABHD18"/>
    <property type="match status" value="1"/>
</dbReference>
<dbReference type="OrthoDB" id="9987145at2759"/>
<evidence type="ECO:0000313" key="1">
    <source>
        <dbReference type="EMBL" id="KHJ95559.1"/>
    </source>
</evidence>
<dbReference type="Gene3D" id="3.40.50.1820">
    <property type="entry name" value="alpha/beta hydrolase"/>
    <property type="match status" value="1"/>
</dbReference>
<reference evidence="1 2" key="1">
    <citation type="submission" date="2014-03" db="EMBL/GenBank/DDBJ databases">
        <title>Draft genome of the hookworm Oesophagostomum dentatum.</title>
        <authorList>
            <person name="Mitreva M."/>
        </authorList>
    </citation>
    <scope>NUCLEOTIDE SEQUENCE [LARGE SCALE GENOMIC DNA]</scope>
    <source>
        <strain evidence="1 2">OD-Hann</strain>
    </source>
</reference>
<dbReference type="AlphaFoldDB" id="A0A0B1TE65"/>
<dbReference type="PANTHER" id="PTHR13617:SF14">
    <property type="entry name" value="PROTEIN ABHD18"/>
    <property type="match status" value="1"/>
</dbReference>
<organism evidence="1 2">
    <name type="scientific">Oesophagostomum dentatum</name>
    <name type="common">Nodular worm</name>
    <dbReference type="NCBI Taxonomy" id="61180"/>
    <lineage>
        <taxon>Eukaryota</taxon>
        <taxon>Metazoa</taxon>
        <taxon>Ecdysozoa</taxon>
        <taxon>Nematoda</taxon>
        <taxon>Chromadorea</taxon>
        <taxon>Rhabditida</taxon>
        <taxon>Rhabditina</taxon>
        <taxon>Rhabditomorpha</taxon>
        <taxon>Strongyloidea</taxon>
        <taxon>Strongylidae</taxon>
        <taxon>Oesophagostomum</taxon>
    </lineage>
</organism>